<sequence>MGGAPFPKRWQAGFGVMERNRRKSSSAATDRLADGAGTDGYAHSLRDGVAQAAVRLPRRRAWRPFGGSPGTGGDDTRNPSC</sequence>
<evidence type="ECO:0000256" key="1">
    <source>
        <dbReference type="SAM" id="MobiDB-lite"/>
    </source>
</evidence>
<dbReference type="AlphaFoldDB" id="A0A7I9V8A1"/>
<protein>
    <submittedName>
        <fullName evidence="2">Uncharacterized protein</fullName>
    </submittedName>
</protein>
<organism evidence="2 3">
    <name type="scientific">Gordonia spumicola</name>
    <dbReference type="NCBI Taxonomy" id="589161"/>
    <lineage>
        <taxon>Bacteria</taxon>
        <taxon>Bacillati</taxon>
        <taxon>Actinomycetota</taxon>
        <taxon>Actinomycetes</taxon>
        <taxon>Mycobacteriales</taxon>
        <taxon>Gordoniaceae</taxon>
        <taxon>Gordonia</taxon>
    </lineage>
</organism>
<dbReference type="EMBL" id="BJOV01000003">
    <property type="protein sequence ID" value="GEE01454.1"/>
    <property type="molecule type" value="Genomic_DNA"/>
</dbReference>
<keyword evidence="3" id="KW-1185">Reference proteome</keyword>
<comment type="caution">
    <text evidence="2">The sequence shown here is derived from an EMBL/GenBank/DDBJ whole genome shotgun (WGS) entry which is preliminary data.</text>
</comment>
<accession>A0A7I9V8A1</accession>
<gene>
    <name evidence="2" type="ORF">nbrc107696_19000</name>
</gene>
<evidence type="ECO:0000313" key="3">
    <source>
        <dbReference type="Proteomes" id="UP000444960"/>
    </source>
</evidence>
<feature type="region of interest" description="Disordered" evidence="1">
    <location>
        <begin position="59"/>
        <end position="81"/>
    </location>
</feature>
<reference evidence="3" key="1">
    <citation type="submission" date="2019-06" db="EMBL/GenBank/DDBJ databases">
        <title>Gordonia isolated from sludge of a wastewater treatment plant.</title>
        <authorList>
            <person name="Tamura T."/>
            <person name="Aoyama K."/>
            <person name="Kang Y."/>
            <person name="Saito S."/>
            <person name="Akiyama N."/>
            <person name="Yazawa K."/>
            <person name="Gonoi T."/>
            <person name="Mikami Y."/>
        </authorList>
    </citation>
    <scope>NUCLEOTIDE SEQUENCE [LARGE SCALE GENOMIC DNA]</scope>
    <source>
        <strain evidence="3">NBRC 107696</strain>
    </source>
</reference>
<name>A0A7I9V8A1_9ACTN</name>
<dbReference type="Proteomes" id="UP000444960">
    <property type="component" value="Unassembled WGS sequence"/>
</dbReference>
<proteinExistence type="predicted"/>
<evidence type="ECO:0000313" key="2">
    <source>
        <dbReference type="EMBL" id="GEE01454.1"/>
    </source>
</evidence>
<feature type="region of interest" description="Disordered" evidence="1">
    <location>
        <begin position="1"/>
        <end position="42"/>
    </location>
</feature>